<gene>
    <name evidence="1" type="ORF">SAMN02745249_01439</name>
</gene>
<name>A0A1M4XG13_9LACT</name>
<protein>
    <recommendedName>
        <fullName evidence="3">Cellobiose phosphorylase</fullName>
    </recommendedName>
</protein>
<evidence type="ECO:0000313" key="2">
    <source>
        <dbReference type="Proteomes" id="UP000184128"/>
    </source>
</evidence>
<dbReference type="AlphaFoldDB" id="A0A1M4XG13"/>
<evidence type="ECO:0008006" key="3">
    <source>
        <dbReference type="Google" id="ProtNLM"/>
    </source>
</evidence>
<dbReference type="STRING" id="1121025.SAMN02745249_01439"/>
<dbReference type="SUPFAM" id="SSF48208">
    <property type="entry name" value="Six-hairpin glycosidases"/>
    <property type="match status" value="1"/>
</dbReference>
<evidence type="ECO:0000313" key="1">
    <source>
        <dbReference type="EMBL" id="SHE92557.1"/>
    </source>
</evidence>
<dbReference type="InterPro" id="IPR008928">
    <property type="entry name" value="6-hairpin_glycosidase_sf"/>
</dbReference>
<reference evidence="1 2" key="1">
    <citation type="submission" date="2016-11" db="EMBL/GenBank/DDBJ databases">
        <authorList>
            <person name="Jaros S."/>
            <person name="Januszkiewicz K."/>
            <person name="Wedrychowicz H."/>
        </authorList>
    </citation>
    <scope>NUCLEOTIDE SEQUENCE [LARGE SCALE GENOMIC DNA]</scope>
    <source>
        <strain evidence="1 2">DSM 15692</strain>
    </source>
</reference>
<dbReference type="EMBL" id="FQUF01000021">
    <property type="protein sequence ID" value="SHE92557.1"/>
    <property type="molecule type" value="Genomic_DNA"/>
</dbReference>
<organism evidence="1 2">
    <name type="scientific">Atopostipes suicloacalis DSM 15692</name>
    <dbReference type="NCBI Taxonomy" id="1121025"/>
    <lineage>
        <taxon>Bacteria</taxon>
        <taxon>Bacillati</taxon>
        <taxon>Bacillota</taxon>
        <taxon>Bacilli</taxon>
        <taxon>Lactobacillales</taxon>
        <taxon>Carnobacteriaceae</taxon>
        <taxon>Atopostipes</taxon>
    </lineage>
</organism>
<dbReference type="GO" id="GO:0005975">
    <property type="term" value="P:carbohydrate metabolic process"/>
    <property type="evidence" value="ECO:0007669"/>
    <property type="project" value="InterPro"/>
</dbReference>
<accession>A0A1M4XG13</accession>
<dbReference type="RefSeq" id="WP_073298186.1">
    <property type="nucleotide sequence ID" value="NZ_FQUF01000021.1"/>
</dbReference>
<dbReference type="OrthoDB" id="219241at2"/>
<proteinExistence type="predicted"/>
<dbReference type="Proteomes" id="UP000184128">
    <property type="component" value="Unassembled WGS sequence"/>
</dbReference>
<keyword evidence="2" id="KW-1185">Reference proteome</keyword>
<sequence>MFELNEKDSFIIEDFQNSKSFASFLPGIVGEKGIPIWAFYINRGQAISSFGIENKDSAISEFYPADKAYQYTPYQSFRTFIKYKSKEKVSLLEPFSKHLEKETIKEKMIIHKNSIELVYWNEKYGIEFSVLYYILPESPVGALVREVKIINKNKEPINIELADGIASIFPVGISNIAYKDIGNTLKSWFDVEHNNELYNFYFLRGSTEDTEHVVEINEGNFYASLVVDSDGEKIGDIIYDREIIFGNDESLTVPKSFLEHSVLELLNKEQHGTNKVSSGFTLWDGTIKSQEEIKLYTLIGNGTSREIVKNYLETNFSEEIFNKKSYQAHMLAEELVEDVKTKTGRVNFDGYVSQMYFDNGLRGGFPKTYSYDEKKKTYYMYSRKHGDLERDYNFFSTSPTYYSQGNGNYRDINQNRRMDVVIHPEVEDYNISHFINLIQLDGYNPLEINKVTYNFKENLVIIKEFIKTTKDCKKVEQFFLKEFEPGSLLDFILTENIELSVSFDEFLGVVLNNSEENLNSNFSEGYWIDHWTYNLDLIDSYLEVYPDRIKELFFEKHYKFYNNEAYVKPRAEKYQYKEGKLGQYDALTPANIKTGESKWIKTNEGDLLQVNLFSKLLLLAAIKTATIAPYGYGIQMEAGRPGWNDALNGLPGLFGSSTSELYELKRLLRLLNAQEIEEQDLVAVPTEAHYFIEKLCNTIKEYFNLSMDKDQLVNYWDKASTELEVYRETIYKELSSETSQFNKDEVTNILNLLQKVVDYSIQEVEKTGNNDIVPTYFYFEIEQDKENYQIKAIDVAPFLEGNVKKMKLSQSLEESKQLYRDIRNSEIFDEKLKMYKTSVSTINEPQELGRIRSFTRGWLENESVFLHMEYKYLLEILKAGLYEEFYEDIETMLIPFLDPKIYGRNILENSTFIASSANPDPLTHGRGYVARLSGSTVEFLNIWKEMFIGSGPYKYDSNKNELIFFLSPRLKHEFFDEEGNIQFKLFSQIEVTYKNPMKSNTFGINGVSPKKFIVTYNNGNRKIIKNHEIQGQIAKDIRDLFVRSIEVELA</sequence>